<organism evidence="1 2">
    <name type="scientific">Favolaschia claudopus</name>
    <dbReference type="NCBI Taxonomy" id="2862362"/>
    <lineage>
        <taxon>Eukaryota</taxon>
        <taxon>Fungi</taxon>
        <taxon>Dikarya</taxon>
        <taxon>Basidiomycota</taxon>
        <taxon>Agaricomycotina</taxon>
        <taxon>Agaricomycetes</taxon>
        <taxon>Agaricomycetidae</taxon>
        <taxon>Agaricales</taxon>
        <taxon>Marasmiineae</taxon>
        <taxon>Mycenaceae</taxon>
        <taxon>Favolaschia</taxon>
    </lineage>
</organism>
<dbReference type="Proteomes" id="UP001362999">
    <property type="component" value="Unassembled WGS sequence"/>
</dbReference>
<proteinExistence type="predicted"/>
<keyword evidence="2" id="KW-1185">Reference proteome</keyword>
<gene>
    <name evidence="1" type="ORF">R3P38DRAFT_2834802</name>
</gene>
<evidence type="ECO:0000313" key="2">
    <source>
        <dbReference type="Proteomes" id="UP001362999"/>
    </source>
</evidence>
<dbReference type="AlphaFoldDB" id="A0AAW0EE05"/>
<comment type="caution">
    <text evidence="1">The sequence shown here is derived from an EMBL/GenBank/DDBJ whole genome shotgun (WGS) entry which is preliminary data.</text>
</comment>
<reference evidence="1 2" key="1">
    <citation type="journal article" date="2024" name="J Genomics">
        <title>Draft genome sequencing and assembly of Favolaschia claudopus CIRM-BRFM 2984 isolated from oak limbs.</title>
        <authorList>
            <person name="Navarro D."/>
            <person name="Drula E."/>
            <person name="Chaduli D."/>
            <person name="Cazenave R."/>
            <person name="Ahrendt S."/>
            <person name="Wang J."/>
            <person name="Lipzen A."/>
            <person name="Daum C."/>
            <person name="Barry K."/>
            <person name="Grigoriev I.V."/>
            <person name="Favel A."/>
            <person name="Rosso M.N."/>
            <person name="Martin F."/>
        </authorList>
    </citation>
    <scope>NUCLEOTIDE SEQUENCE [LARGE SCALE GENOMIC DNA]</scope>
    <source>
        <strain evidence="1 2">CIRM-BRFM 2984</strain>
    </source>
</reference>
<dbReference type="EMBL" id="JAWWNJ010000002">
    <property type="protein sequence ID" value="KAK7062345.1"/>
    <property type="molecule type" value="Genomic_DNA"/>
</dbReference>
<accession>A0AAW0EE05</accession>
<protein>
    <submittedName>
        <fullName evidence="1">Uncharacterized protein</fullName>
    </submittedName>
</protein>
<sequence length="355" mass="40292">MGQHWLTVNLDTRQAKEHGGKLGEFLFCLGNALETSIQVPPPLPNIDDLVRAIKPGDIVYKGYHSKNLDIAEPSLLIPKTATQSSRLVNLLVDMLHEIYAHLKRLANSRTNLLIDILSLSATCQALWEVGRSTMYHHIQRLASSVSWNGHRILCIGSSLDNSDIPENVFRTPEEEARFTDDGESALYEYNFTRVTGKPFNLDRVFLKLSQHWPRYYYRNMHAIDHLLVYSPPPPMARPTVLRNLTRKEYVRETALIDLKAKYLPVVSTGSYDLGEELQKVGMSEVLMTRICLASDPSVSMSYDGDIHQGAWVGDRFDIVSSAEWQVTASWTDVSDQVLKDLEDIWKSEFPPGRYS</sequence>
<name>A0AAW0EE05_9AGAR</name>
<evidence type="ECO:0000313" key="1">
    <source>
        <dbReference type="EMBL" id="KAK7062345.1"/>
    </source>
</evidence>